<dbReference type="OrthoDB" id="10651240at2759"/>
<proteinExistence type="predicted"/>
<dbReference type="AlphaFoldDB" id="A0A194S3V3"/>
<keyword evidence="2" id="KW-1185">Reference proteome</keyword>
<name>A0A194S3V3_RHOGW</name>
<gene>
    <name evidence="1" type="ORF">RHOBADRAFT_53270</name>
</gene>
<accession>A0A194S3V3</accession>
<dbReference type="SUPFAM" id="SSF52058">
    <property type="entry name" value="L domain-like"/>
    <property type="match status" value="1"/>
</dbReference>
<evidence type="ECO:0000313" key="2">
    <source>
        <dbReference type="Proteomes" id="UP000053890"/>
    </source>
</evidence>
<organism evidence="1 2">
    <name type="scientific">Rhodotorula graminis (strain WP1)</name>
    <dbReference type="NCBI Taxonomy" id="578459"/>
    <lineage>
        <taxon>Eukaryota</taxon>
        <taxon>Fungi</taxon>
        <taxon>Dikarya</taxon>
        <taxon>Basidiomycota</taxon>
        <taxon>Pucciniomycotina</taxon>
        <taxon>Microbotryomycetes</taxon>
        <taxon>Sporidiobolales</taxon>
        <taxon>Sporidiobolaceae</taxon>
        <taxon>Rhodotorula</taxon>
    </lineage>
</organism>
<dbReference type="RefSeq" id="XP_018271321.1">
    <property type="nucleotide sequence ID" value="XM_018416759.1"/>
</dbReference>
<dbReference type="GeneID" id="28977207"/>
<dbReference type="EMBL" id="KQ474078">
    <property type="protein sequence ID" value="KPV75272.1"/>
    <property type="molecule type" value="Genomic_DNA"/>
</dbReference>
<sequence length="386" mass="42873">MRTSLLSLPDELLDLVVDQALGEYAPRLYKERQDTCRALSLVNKRVGAIAQPKLVEVVHAVVYTPLGFRAQLKPEQVPRRNCVRTLWLDGVGLNGSVNGFLSFAAVRDLRLTVFREVRLEDFGLLPEIRTLVLAQGHFSSNKPLVAPKLERLVLYQCSHSRPPRQNEGFTAAGCPSLRHLYLDVSHDGRPWPCSQDLLDQVDTLGSPLTDALRVRRSSHSALIVSGSVALDKVLFDLDFMDGVPDQPASRVRHLRVHADSDTWPSDWARLADNLVHRFPSLKALYLPLAVDASRVMLGRPVLEAVRKLVANCERARVVVVYEHALSADGPAEDRAAPHFEARSRRVKAERAAAAARRRRARRRAARGLCADGGIVRQDDARAGRAS</sequence>
<reference evidence="1 2" key="1">
    <citation type="journal article" date="2015" name="Front. Microbiol.">
        <title>Genome sequence of the plant growth promoting endophytic yeast Rhodotorula graminis WP1.</title>
        <authorList>
            <person name="Firrincieli A."/>
            <person name="Otillar R."/>
            <person name="Salamov A."/>
            <person name="Schmutz J."/>
            <person name="Khan Z."/>
            <person name="Redman R.S."/>
            <person name="Fleck N.D."/>
            <person name="Lindquist E."/>
            <person name="Grigoriev I.V."/>
            <person name="Doty S.L."/>
        </authorList>
    </citation>
    <scope>NUCLEOTIDE SEQUENCE [LARGE SCALE GENOMIC DNA]</scope>
    <source>
        <strain evidence="1 2">WP1</strain>
    </source>
</reference>
<evidence type="ECO:0008006" key="3">
    <source>
        <dbReference type="Google" id="ProtNLM"/>
    </source>
</evidence>
<protein>
    <recommendedName>
        <fullName evidence="3">F-box domain-containing protein</fullName>
    </recommendedName>
</protein>
<dbReference type="Proteomes" id="UP000053890">
    <property type="component" value="Unassembled WGS sequence"/>
</dbReference>
<evidence type="ECO:0000313" key="1">
    <source>
        <dbReference type="EMBL" id="KPV75272.1"/>
    </source>
</evidence>